<dbReference type="OrthoDB" id="6372431at2759"/>
<dbReference type="GO" id="GO:0000981">
    <property type="term" value="F:DNA-binding transcription factor activity, RNA polymerase II-specific"/>
    <property type="evidence" value="ECO:0000318"/>
    <property type="project" value="GO_Central"/>
</dbReference>
<dbReference type="STRING" id="7719.ENSCINP00000016663"/>
<reference evidence="8" key="4">
    <citation type="submission" date="2005-04" db="EMBL/GenBank/DDBJ databases">
        <title>Expressed genes in Ciona intestinalis.</title>
        <authorList>
            <person name="Satou Y."/>
        </authorList>
    </citation>
    <scope>NUCLEOTIDE SEQUENCE</scope>
</reference>
<reference evidence="9" key="5">
    <citation type="journal article" date="2008" name="Genome Biol.">
        <title>Improved genome assembly and evidence-based global gene model set for the chordate Ciona intestinalis: new insight into intron and operon populations.</title>
        <authorList>
            <person name="Satou Y."/>
            <person name="Mineta K."/>
            <person name="Ogasawara M."/>
            <person name="Sasakura Y."/>
            <person name="Shoguchi E."/>
            <person name="Ueno K."/>
            <person name="Yamada L."/>
            <person name="Matsumoto J."/>
            <person name="Wasserscheid J."/>
            <person name="Dewar K."/>
            <person name="Wiley G.B."/>
            <person name="Macmil S.L."/>
            <person name="Roe B.A."/>
            <person name="Zeller R.W."/>
            <person name="Hastings K.E."/>
            <person name="Lemaire P."/>
            <person name="Lindquist E."/>
            <person name="Endo T."/>
            <person name="Hotta K."/>
            <person name="Inaba K."/>
        </authorList>
    </citation>
    <scope>NUCLEOTIDE SEQUENCE [LARGE SCALE GENOMIC DNA]</scope>
    <source>
        <strain evidence="9">wild type</strain>
    </source>
</reference>
<evidence type="ECO:0000256" key="1">
    <source>
        <dbReference type="ARBA" id="ARBA00004123"/>
    </source>
</evidence>
<organism evidence="8">
    <name type="scientific">Ciona intestinalis</name>
    <name type="common">Transparent sea squirt</name>
    <name type="synonym">Ascidia intestinalis</name>
    <dbReference type="NCBI Taxonomy" id="7719"/>
    <lineage>
        <taxon>Eukaryota</taxon>
        <taxon>Metazoa</taxon>
        <taxon>Chordata</taxon>
        <taxon>Tunicata</taxon>
        <taxon>Ascidiacea</taxon>
        <taxon>Phlebobranchia</taxon>
        <taxon>Cionidae</taxon>
        <taxon>Ciona</taxon>
    </lineage>
</organism>
<keyword evidence="5" id="KW-0175">Coiled coil</keyword>
<keyword evidence="3" id="KW-0804">Transcription</keyword>
<dbReference type="AlphaFoldDB" id="Q4H2N1"/>
<dbReference type="GO" id="GO:0045944">
    <property type="term" value="P:positive regulation of transcription by RNA polymerase II"/>
    <property type="evidence" value="ECO:0007669"/>
    <property type="project" value="UniProtKB-ARBA"/>
</dbReference>
<keyword evidence="2" id="KW-0805">Transcription regulation</keyword>
<reference evidence="8" key="3">
    <citation type="journal article" date="2004" name="Development">
        <title>Gene expression profiles of transcription factors and signaling molecules in the ascidian embryo: towards a comprehensive understanding of gene networks.</title>
        <authorList>
            <person name="Imai K.S."/>
            <person name="Hino K."/>
            <person name="Yagi K."/>
            <person name="Satoh N."/>
            <person name="Satou Y."/>
        </authorList>
    </citation>
    <scope>NUCLEOTIDE SEQUENCE</scope>
</reference>
<evidence type="ECO:0000256" key="3">
    <source>
        <dbReference type="ARBA" id="ARBA00023163"/>
    </source>
</evidence>
<feature type="compositionally biased region" description="Polar residues" evidence="6">
    <location>
        <begin position="123"/>
        <end position="161"/>
    </location>
</feature>
<accession>A0A1W2VSL2</accession>
<dbReference type="GO" id="GO:0046983">
    <property type="term" value="F:protein dimerization activity"/>
    <property type="evidence" value="ECO:0007669"/>
    <property type="project" value="InterPro"/>
</dbReference>
<evidence type="ECO:0000313" key="9">
    <source>
        <dbReference type="Ensembl" id="ENSCINP00000016663.3"/>
    </source>
</evidence>
<dbReference type="CDD" id="cd11396">
    <property type="entry name" value="bHLHzip_USF"/>
    <property type="match status" value="1"/>
</dbReference>
<dbReference type="EMBL" id="AB210741">
    <property type="protein sequence ID" value="BAE06746.1"/>
    <property type="molecule type" value="mRNA"/>
</dbReference>
<reference evidence="9" key="6">
    <citation type="submission" date="2025-05" db="UniProtKB">
        <authorList>
            <consortium name="Ensembl"/>
        </authorList>
    </citation>
    <scope>IDENTIFICATION</scope>
</reference>
<proteinExistence type="evidence at transcript level"/>
<dbReference type="PROSITE" id="PS50888">
    <property type="entry name" value="BHLH"/>
    <property type="match status" value="1"/>
</dbReference>
<name>Q4H2N1_CIOIN</name>
<dbReference type="PANTHER" id="PTHR46117">
    <property type="entry name" value="FI24210P1"/>
    <property type="match status" value="1"/>
</dbReference>
<dbReference type="KEGG" id="cin:778989"/>
<dbReference type="CTD" id="31384"/>
<dbReference type="InterPro" id="IPR051732">
    <property type="entry name" value="USF"/>
</dbReference>
<feature type="coiled-coil region" evidence="5">
    <location>
        <begin position="259"/>
        <end position="303"/>
    </location>
</feature>
<gene>
    <name evidence="8" type="primary">Ci-USF</name>
    <name evidence="9" type="synonym">usf</name>
</gene>
<dbReference type="GO" id="GO:0005634">
    <property type="term" value="C:nucleus"/>
    <property type="evidence" value="ECO:0007669"/>
    <property type="project" value="UniProtKB-SubCell"/>
</dbReference>
<comment type="subcellular location">
    <subcellularLocation>
        <location evidence="1">Nucleus</location>
    </subcellularLocation>
</comment>
<keyword evidence="10" id="KW-1185">Reference proteome</keyword>
<dbReference type="GeneTree" id="ENSGT00940000157083"/>
<reference evidence="10" key="1">
    <citation type="journal article" date="2002" name="Science">
        <title>The draft genome of Ciona intestinalis: insights into chordate and vertebrate origins.</title>
        <authorList>
            <person name="Dehal P."/>
            <person name="Satou Y."/>
            <person name="Campbell R.K."/>
            <person name="Chapman J."/>
            <person name="Degnan B."/>
            <person name="De Tomaso A."/>
            <person name="Davidson B."/>
            <person name="Di Gregorio A."/>
            <person name="Gelpke M."/>
            <person name="Goodstein D.M."/>
            <person name="Harafuji N."/>
            <person name="Hastings K.E."/>
            <person name="Ho I."/>
            <person name="Hotta K."/>
            <person name="Huang W."/>
            <person name="Kawashima T."/>
            <person name="Lemaire P."/>
            <person name="Martinez D."/>
            <person name="Meinertzhagen I.A."/>
            <person name="Necula S."/>
            <person name="Nonaka M."/>
            <person name="Putnam N."/>
            <person name="Rash S."/>
            <person name="Saiga H."/>
            <person name="Satake M."/>
            <person name="Terry A."/>
            <person name="Yamada L."/>
            <person name="Wang H.G."/>
            <person name="Awazu S."/>
            <person name="Azumi K."/>
            <person name="Boore J."/>
            <person name="Branno M."/>
            <person name="Chin-Bow S."/>
            <person name="DeSantis R."/>
            <person name="Doyle S."/>
            <person name="Francino P."/>
            <person name="Keys D.N."/>
            <person name="Haga S."/>
            <person name="Hayashi H."/>
            <person name="Hino K."/>
            <person name="Imai K.S."/>
            <person name="Inaba K."/>
            <person name="Kano S."/>
            <person name="Kobayashi K."/>
            <person name="Kobayashi M."/>
            <person name="Lee B.I."/>
            <person name="Makabe K.W."/>
            <person name="Manohar C."/>
            <person name="Matassi G."/>
            <person name="Medina M."/>
            <person name="Mochizuki Y."/>
            <person name="Mount S."/>
            <person name="Morishita T."/>
            <person name="Miura S."/>
            <person name="Nakayama A."/>
            <person name="Nishizaka S."/>
            <person name="Nomoto H."/>
            <person name="Ohta F."/>
            <person name="Oishi K."/>
            <person name="Rigoutsos I."/>
            <person name="Sano M."/>
            <person name="Sasaki A."/>
            <person name="Sasakura Y."/>
            <person name="Shoguchi E."/>
            <person name="Shin-i T."/>
            <person name="Spagnuolo A."/>
            <person name="Stainier D."/>
            <person name="Suzuki M.M."/>
            <person name="Tassy O."/>
            <person name="Takatori N."/>
            <person name="Tokuoka M."/>
            <person name="Yagi K."/>
            <person name="Yoshizaki F."/>
            <person name="Wada S."/>
            <person name="Zhang C."/>
            <person name="Hyatt P.D."/>
            <person name="Larimer F."/>
            <person name="Detter C."/>
            <person name="Doggett N."/>
            <person name="Glavina T."/>
            <person name="Hawkins T."/>
            <person name="Richardson P."/>
            <person name="Lucas S."/>
            <person name="Kohara Y."/>
            <person name="Levine M."/>
            <person name="Satoh N."/>
            <person name="Rokhsar D.S."/>
        </authorList>
    </citation>
    <scope>NUCLEOTIDE SEQUENCE [LARGE SCALE GENOMIC DNA]</scope>
</reference>
<reference evidence="8" key="2">
    <citation type="journal article" date="2003" name="Dev. Genes Evol.">
        <title>Genomewide surveys of developmentally relevant genes in Ciona intestinalis.</title>
        <authorList>
            <person name="Satou Y."/>
            <person name="Satoh N."/>
        </authorList>
    </citation>
    <scope>NUCLEOTIDE SEQUENCE</scope>
</reference>
<dbReference type="SUPFAM" id="SSF47459">
    <property type="entry name" value="HLH, helix-loop-helix DNA-binding domain"/>
    <property type="match status" value="1"/>
</dbReference>
<dbReference type="InterPro" id="IPR011598">
    <property type="entry name" value="bHLH_dom"/>
</dbReference>
<dbReference type="PANTHER" id="PTHR46117:SF3">
    <property type="entry name" value="FI24210P1"/>
    <property type="match status" value="1"/>
</dbReference>
<protein>
    <submittedName>
        <fullName evidence="8 9">Transcription factor protein</fullName>
    </submittedName>
</protein>
<evidence type="ECO:0000256" key="5">
    <source>
        <dbReference type="SAM" id="Coils"/>
    </source>
</evidence>
<evidence type="ECO:0000259" key="7">
    <source>
        <dbReference type="PROSITE" id="PS50888"/>
    </source>
</evidence>
<evidence type="ECO:0000256" key="6">
    <source>
        <dbReference type="SAM" id="MobiDB-lite"/>
    </source>
</evidence>
<dbReference type="HOGENOM" id="CLU_070485_0_0_1"/>
<dbReference type="EMBL" id="EAAA01001815">
    <property type="status" value="NOT_ANNOTATED_CDS"/>
    <property type="molecule type" value="Genomic_DNA"/>
</dbReference>
<dbReference type="InterPro" id="IPR036638">
    <property type="entry name" value="HLH_DNA-bd_sf"/>
</dbReference>
<evidence type="ECO:0000313" key="10">
    <source>
        <dbReference type="Proteomes" id="UP000008144"/>
    </source>
</evidence>
<sequence length="325" mass="36018">MDISLDQALEQSEKHQDDLDDDSSELMQDVNVGEGLVTEDSEVGEVQGQEGLQTYQFRSGDNGQVTYRVVQVGSEDNQQATLSIVTTNGIHNMLNQDAGGSGSPQVAIVTNPFNGDAEGAGQSGDSDNSSAKFAYFSSGNPGNTQEIASGSESQDPQNVTGGQFYVMMSPQDMLQSNQVGRSLAPRNHFVQKVDNSRSGGLVVRDTTRRVQHNEVERRRRDRINNWIMKLSKLVPDCQGDHTKQGQSKGGILSKTCEYILDLQSSNQRLSDRMKGYERLQLDYEVLRVQMEEKKQENNILRQMLQSHGIEVAITNTSNNNQNQQQ</sequence>
<feature type="domain" description="BHLH" evidence="7">
    <location>
        <begin position="207"/>
        <end position="262"/>
    </location>
</feature>
<dbReference type="GO" id="GO:0000978">
    <property type="term" value="F:RNA polymerase II cis-regulatory region sequence-specific DNA binding"/>
    <property type="evidence" value="ECO:0000318"/>
    <property type="project" value="GO_Central"/>
</dbReference>
<evidence type="ECO:0000256" key="4">
    <source>
        <dbReference type="ARBA" id="ARBA00023242"/>
    </source>
</evidence>
<dbReference type="OMA" id="RDRINNW"/>
<dbReference type="Pfam" id="PF00010">
    <property type="entry name" value="HLH"/>
    <property type="match status" value="1"/>
</dbReference>
<evidence type="ECO:0000256" key="2">
    <source>
        <dbReference type="ARBA" id="ARBA00023015"/>
    </source>
</evidence>
<feature type="region of interest" description="Disordered" evidence="6">
    <location>
        <begin position="1"/>
        <end position="34"/>
    </location>
</feature>
<keyword evidence="4" id="KW-0539">Nucleus</keyword>
<accession>Q4H2N1</accession>
<dbReference type="RefSeq" id="NP_001072009.1">
    <property type="nucleotide sequence ID" value="NM_001078541.1"/>
</dbReference>
<dbReference type="SMART" id="SM00353">
    <property type="entry name" value="HLH"/>
    <property type="match status" value="1"/>
</dbReference>
<dbReference type="GO" id="GO:0006357">
    <property type="term" value="P:regulation of transcription by RNA polymerase II"/>
    <property type="evidence" value="ECO:0000318"/>
    <property type="project" value="GO_Central"/>
</dbReference>
<dbReference type="Proteomes" id="UP000008144">
    <property type="component" value="Chromosome 3"/>
</dbReference>
<dbReference type="GeneID" id="778989"/>
<feature type="region of interest" description="Disordered" evidence="6">
    <location>
        <begin position="112"/>
        <end position="162"/>
    </location>
</feature>
<dbReference type="Gene3D" id="4.10.280.10">
    <property type="entry name" value="Helix-loop-helix DNA-binding domain"/>
    <property type="match status" value="1"/>
</dbReference>
<evidence type="ECO:0000313" key="8">
    <source>
        <dbReference type="EMBL" id="BAE06746.1"/>
    </source>
</evidence>
<dbReference type="Ensembl" id="ENSCINT00000016663.3">
    <property type="protein sequence ID" value="ENSCINP00000016663.3"/>
    <property type="gene ID" value="ENSCING00000008157.3"/>
</dbReference>